<dbReference type="Gene3D" id="1.20.120.550">
    <property type="entry name" value="Membrane associated eicosanoid/glutathione metabolism-like domain"/>
    <property type="match status" value="1"/>
</dbReference>
<name>A0AAV9JFL6_9PEZI</name>
<keyword evidence="2 5" id="KW-0812">Transmembrane</keyword>
<reference evidence="6 7" key="1">
    <citation type="submission" date="2021-11" db="EMBL/GenBank/DDBJ databases">
        <title>Black yeast isolated from Biological Soil Crust.</title>
        <authorList>
            <person name="Kurbessoian T."/>
        </authorList>
    </citation>
    <scope>NUCLEOTIDE SEQUENCE [LARGE SCALE GENOMIC DNA]</scope>
    <source>
        <strain evidence="6 7">CCFEE 5522</strain>
    </source>
</reference>
<keyword evidence="3 5" id="KW-1133">Transmembrane helix</keyword>
<evidence type="ECO:0000313" key="6">
    <source>
        <dbReference type="EMBL" id="KAK4544105.1"/>
    </source>
</evidence>
<feature type="transmembrane region" description="Helical" evidence="5">
    <location>
        <begin position="86"/>
        <end position="106"/>
    </location>
</feature>
<organism evidence="6 7">
    <name type="scientific">Oleoguttula mirabilis</name>
    <dbReference type="NCBI Taxonomy" id="1507867"/>
    <lineage>
        <taxon>Eukaryota</taxon>
        <taxon>Fungi</taxon>
        <taxon>Dikarya</taxon>
        <taxon>Ascomycota</taxon>
        <taxon>Pezizomycotina</taxon>
        <taxon>Dothideomycetes</taxon>
        <taxon>Dothideomycetidae</taxon>
        <taxon>Mycosphaerellales</taxon>
        <taxon>Teratosphaeriaceae</taxon>
        <taxon>Oleoguttula</taxon>
    </lineage>
</organism>
<dbReference type="EMBL" id="JAVFHQ010000027">
    <property type="protein sequence ID" value="KAK4544105.1"/>
    <property type="molecule type" value="Genomic_DNA"/>
</dbReference>
<keyword evidence="7" id="KW-1185">Reference proteome</keyword>
<evidence type="ECO:0000256" key="3">
    <source>
        <dbReference type="ARBA" id="ARBA00022989"/>
    </source>
</evidence>
<dbReference type="PANTHER" id="PTHR35371:SF2">
    <property type="entry name" value="MAPEG FAMILY PROTEIN"/>
    <property type="match status" value="1"/>
</dbReference>
<dbReference type="SUPFAM" id="SSF161084">
    <property type="entry name" value="MAPEG domain-like"/>
    <property type="match status" value="1"/>
</dbReference>
<evidence type="ECO:0000256" key="2">
    <source>
        <dbReference type="ARBA" id="ARBA00022692"/>
    </source>
</evidence>
<keyword evidence="4 5" id="KW-0472">Membrane</keyword>
<evidence type="ECO:0000313" key="7">
    <source>
        <dbReference type="Proteomes" id="UP001324427"/>
    </source>
</evidence>
<feature type="transmembrane region" description="Helical" evidence="5">
    <location>
        <begin position="20"/>
        <end position="38"/>
    </location>
</feature>
<gene>
    <name evidence="6" type="ORF">LTR36_004603</name>
</gene>
<feature type="transmembrane region" description="Helical" evidence="5">
    <location>
        <begin position="118"/>
        <end position="136"/>
    </location>
</feature>
<evidence type="ECO:0000256" key="1">
    <source>
        <dbReference type="ARBA" id="ARBA00004370"/>
    </source>
</evidence>
<protein>
    <recommendedName>
        <fullName evidence="8">Glutathione transferase</fullName>
    </recommendedName>
</protein>
<sequence length="170" mass="18905">MSSLLTTLGLRSSGPFTQPPSQAAGYLIFHFLFAYGVLSSRMLKLYYGIDHNVSPREDLTKYGQKAVENGKITQIQLNRLKRIESAHANSVEHFPLFVGAMIWAQVAGLPTSEINASALVYTVARVAYATVYILVYTPRMSQLRGICWWASNITCLRLFWLGGTAVNSKL</sequence>
<comment type="caution">
    <text evidence="6">The sequence shown here is derived from an EMBL/GenBank/DDBJ whole genome shotgun (WGS) entry which is preliminary data.</text>
</comment>
<dbReference type="PANTHER" id="PTHR35371">
    <property type="entry name" value="INNER MEMBRANE PROTEIN"/>
    <property type="match status" value="1"/>
</dbReference>
<dbReference type="Proteomes" id="UP001324427">
    <property type="component" value="Unassembled WGS sequence"/>
</dbReference>
<dbReference type="Pfam" id="PF01124">
    <property type="entry name" value="MAPEG"/>
    <property type="match status" value="1"/>
</dbReference>
<accession>A0AAV9JFL6</accession>
<evidence type="ECO:0000256" key="4">
    <source>
        <dbReference type="ARBA" id="ARBA00023136"/>
    </source>
</evidence>
<proteinExistence type="predicted"/>
<dbReference type="AlphaFoldDB" id="A0AAV9JFL6"/>
<comment type="subcellular location">
    <subcellularLocation>
        <location evidence="1">Membrane</location>
    </subcellularLocation>
</comment>
<dbReference type="InterPro" id="IPR023352">
    <property type="entry name" value="MAPEG-like_dom_sf"/>
</dbReference>
<evidence type="ECO:0008006" key="8">
    <source>
        <dbReference type="Google" id="ProtNLM"/>
    </source>
</evidence>
<evidence type="ECO:0000256" key="5">
    <source>
        <dbReference type="SAM" id="Phobius"/>
    </source>
</evidence>
<dbReference type="InterPro" id="IPR001129">
    <property type="entry name" value="Membr-assoc_MAPEG"/>
</dbReference>
<dbReference type="GO" id="GO:0016020">
    <property type="term" value="C:membrane"/>
    <property type="evidence" value="ECO:0007669"/>
    <property type="project" value="UniProtKB-SubCell"/>
</dbReference>